<gene>
    <name evidence="4" type="ORF">SISSUDRAFT_1065327</name>
</gene>
<dbReference type="STRING" id="1314776.A0A165ZLE0"/>
<keyword evidence="3" id="KW-0812">Transmembrane</keyword>
<comment type="pathway">
    <text evidence="1">Mycotoxin biosynthesis.</text>
</comment>
<feature type="transmembrane region" description="Helical" evidence="3">
    <location>
        <begin position="44"/>
        <end position="65"/>
    </location>
</feature>
<evidence type="ECO:0000256" key="3">
    <source>
        <dbReference type="SAM" id="Phobius"/>
    </source>
</evidence>
<proteinExistence type="inferred from homology"/>
<dbReference type="Proteomes" id="UP000076798">
    <property type="component" value="Unassembled WGS sequence"/>
</dbReference>
<dbReference type="Pfam" id="PF11807">
    <property type="entry name" value="UstYa"/>
    <property type="match status" value="1"/>
</dbReference>
<dbReference type="OrthoDB" id="3687641at2759"/>
<evidence type="ECO:0000313" key="4">
    <source>
        <dbReference type="EMBL" id="KZT34416.1"/>
    </source>
</evidence>
<keyword evidence="3" id="KW-1133">Transmembrane helix</keyword>
<sequence length="281" mass="31876">MVQTGYDHRAIRTSSPSFSDADVESAEELLHDGRTTRLRASPRLTSVLEILAIILSISLNIYLIFFRHPSSASIPVSSPAPDPIGADVVASFFTPAQSAIKFENRVLSKFGEKTIYHGPPTDETDDAWFSLYPIGLSRITAEQEAKLANWTSRIPGDEEHYIISLDFFHHMHCLNLVRRALWPERYGPYTFDDPIVGDVPFDHADHCINIIRENIMCDADITPNVFRWEEEEQEAFPHFDVVHTCRSWDSITKWASEHRLLNEWNGKLPLGGARPSASRSE</sequence>
<keyword evidence="3" id="KW-0472">Membrane</keyword>
<dbReference type="AlphaFoldDB" id="A0A165ZLE0"/>
<evidence type="ECO:0008006" key="6">
    <source>
        <dbReference type="Google" id="ProtNLM"/>
    </source>
</evidence>
<dbReference type="PANTHER" id="PTHR33365:SF4">
    <property type="entry name" value="CYCLOCHLOROTINE BIOSYNTHESIS PROTEIN O"/>
    <property type="match status" value="1"/>
</dbReference>
<protein>
    <recommendedName>
        <fullName evidence="6">Tat pathway signal sequence</fullName>
    </recommendedName>
</protein>
<dbReference type="EMBL" id="KV428182">
    <property type="protein sequence ID" value="KZT34416.1"/>
    <property type="molecule type" value="Genomic_DNA"/>
</dbReference>
<evidence type="ECO:0000256" key="2">
    <source>
        <dbReference type="ARBA" id="ARBA00035112"/>
    </source>
</evidence>
<organism evidence="4 5">
    <name type="scientific">Sistotremastrum suecicum HHB10207 ss-3</name>
    <dbReference type="NCBI Taxonomy" id="1314776"/>
    <lineage>
        <taxon>Eukaryota</taxon>
        <taxon>Fungi</taxon>
        <taxon>Dikarya</taxon>
        <taxon>Basidiomycota</taxon>
        <taxon>Agaricomycotina</taxon>
        <taxon>Agaricomycetes</taxon>
        <taxon>Sistotremastrales</taxon>
        <taxon>Sistotremastraceae</taxon>
        <taxon>Sistotremastrum</taxon>
    </lineage>
</organism>
<keyword evidence="5" id="KW-1185">Reference proteome</keyword>
<evidence type="ECO:0000313" key="5">
    <source>
        <dbReference type="Proteomes" id="UP000076798"/>
    </source>
</evidence>
<name>A0A165ZLE0_9AGAM</name>
<dbReference type="GO" id="GO:0043386">
    <property type="term" value="P:mycotoxin biosynthetic process"/>
    <property type="evidence" value="ECO:0007669"/>
    <property type="project" value="InterPro"/>
</dbReference>
<dbReference type="PANTHER" id="PTHR33365">
    <property type="entry name" value="YALI0B05434P"/>
    <property type="match status" value="1"/>
</dbReference>
<evidence type="ECO:0000256" key="1">
    <source>
        <dbReference type="ARBA" id="ARBA00004685"/>
    </source>
</evidence>
<accession>A0A165ZLE0</accession>
<reference evidence="4 5" key="1">
    <citation type="journal article" date="2016" name="Mol. Biol. Evol.">
        <title>Comparative Genomics of Early-Diverging Mushroom-Forming Fungi Provides Insights into the Origins of Lignocellulose Decay Capabilities.</title>
        <authorList>
            <person name="Nagy L.G."/>
            <person name="Riley R."/>
            <person name="Tritt A."/>
            <person name="Adam C."/>
            <person name="Daum C."/>
            <person name="Floudas D."/>
            <person name="Sun H."/>
            <person name="Yadav J.S."/>
            <person name="Pangilinan J."/>
            <person name="Larsson K.H."/>
            <person name="Matsuura K."/>
            <person name="Barry K."/>
            <person name="Labutti K."/>
            <person name="Kuo R."/>
            <person name="Ohm R.A."/>
            <person name="Bhattacharya S.S."/>
            <person name="Shirouzu T."/>
            <person name="Yoshinaga Y."/>
            <person name="Martin F.M."/>
            <person name="Grigoriev I.V."/>
            <person name="Hibbett D.S."/>
        </authorList>
    </citation>
    <scope>NUCLEOTIDE SEQUENCE [LARGE SCALE GENOMIC DNA]</scope>
    <source>
        <strain evidence="4 5">HHB10207 ss-3</strain>
    </source>
</reference>
<comment type="similarity">
    <text evidence="2">Belongs to the ustYa family.</text>
</comment>
<dbReference type="InterPro" id="IPR021765">
    <property type="entry name" value="UstYa-like"/>
</dbReference>